<dbReference type="Pfam" id="PF03777">
    <property type="entry name" value="ChpA-C"/>
    <property type="match status" value="1"/>
</dbReference>
<evidence type="ECO:0000313" key="6">
    <source>
        <dbReference type="EMBL" id="QBI56075.1"/>
    </source>
</evidence>
<protein>
    <recommendedName>
        <fullName evidence="5">Chaplin domain-containing protein</fullName>
    </recommendedName>
</protein>
<dbReference type="Proteomes" id="UP000292235">
    <property type="component" value="Chromosome"/>
</dbReference>
<evidence type="ECO:0000256" key="4">
    <source>
        <dbReference type="SAM" id="SignalP"/>
    </source>
</evidence>
<gene>
    <name evidence="6" type="ORF">EKD16_21600</name>
</gene>
<keyword evidence="4" id="KW-0732">Signal</keyword>
<keyword evidence="1" id="KW-0964">Secreted</keyword>
<feature type="chain" id="PRO_5020294580" description="Chaplin domain-containing protein" evidence="4">
    <location>
        <begin position="28"/>
        <end position="81"/>
    </location>
</feature>
<evidence type="ECO:0000256" key="3">
    <source>
        <dbReference type="ARBA" id="ARBA00023087"/>
    </source>
</evidence>
<dbReference type="AlphaFoldDB" id="A0A4P6Q5V6"/>
<keyword evidence="2" id="KW-0130">Cell adhesion</keyword>
<proteinExistence type="predicted"/>
<evidence type="ECO:0000256" key="2">
    <source>
        <dbReference type="ARBA" id="ARBA00022889"/>
    </source>
</evidence>
<organism evidence="6 7">
    <name type="scientific">Streptomonospora litoralis</name>
    <dbReference type="NCBI Taxonomy" id="2498135"/>
    <lineage>
        <taxon>Bacteria</taxon>
        <taxon>Bacillati</taxon>
        <taxon>Actinomycetota</taxon>
        <taxon>Actinomycetes</taxon>
        <taxon>Streptosporangiales</taxon>
        <taxon>Nocardiopsidaceae</taxon>
        <taxon>Streptomonospora</taxon>
    </lineage>
</organism>
<dbReference type="KEGG" id="strr:EKD16_21600"/>
<dbReference type="RefSeq" id="WP_131100713.1">
    <property type="nucleotide sequence ID" value="NZ_CP036455.1"/>
</dbReference>
<feature type="domain" description="Chaplin" evidence="5">
    <location>
        <begin position="37"/>
        <end position="77"/>
    </location>
</feature>
<name>A0A4P6Q5V6_9ACTN</name>
<accession>A0A4P6Q5V6</accession>
<reference evidence="6 7" key="1">
    <citation type="submission" date="2019-02" db="EMBL/GenBank/DDBJ databases">
        <authorList>
            <person name="Khodamoradi S."/>
            <person name="Hahnke R.L."/>
            <person name="Kaempfer P."/>
            <person name="Schumann P."/>
            <person name="Rohde M."/>
            <person name="Steinert M."/>
            <person name="Luzhetskyy A."/>
            <person name="Wink J."/>
            <person name="Ruckert C."/>
        </authorList>
    </citation>
    <scope>NUCLEOTIDE SEQUENCE [LARGE SCALE GENOMIC DNA]</scope>
    <source>
        <strain evidence="6 7">M2</strain>
    </source>
</reference>
<evidence type="ECO:0000256" key="1">
    <source>
        <dbReference type="ARBA" id="ARBA00022512"/>
    </source>
</evidence>
<keyword evidence="3" id="KW-0034">Amyloid</keyword>
<evidence type="ECO:0000259" key="5">
    <source>
        <dbReference type="PROSITE" id="PS51884"/>
    </source>
</evidence>
<keyword evidence="1" id="KW-0134">Cell wall</keyword>
<evidence type="ECO:0000313" key="7">
    <source>
        <dbReference type="Proteomes" id="UP000292235"/>
    </source>
</evidence>
<feature type="signal peptide" evidence="4">
    <location>
        <begin position="1"/>
        <end position="27"/>
    </location>
</feature>
<sequence length="81" mass="7548" precursor="true">MLKKSLAAGAVAAASAGILFSATPAYAAYGDVLSAGNGGIVAGNQAAVDADTAVNGCGNAVAVVGNAGGACYNSGIMINTQ</sequence>
<dbReference type="PROSITE" id="PS51884">
    <property type="entry name" value="CHAPLIN"/>
    <property type="match status" value="1"/>
</dbReference>
<keyword evidence="7" id="KW-1185">Reference proteome</keyword>
<dbReference type="GO" id="GO:0007155">
    <property type="term" value="P:cell adhesion"/>
    <property type="evidence" value="ECO:0007669"/>
    <property type="project" value="UniProtKB-KW"/>
</dbReference>
<dbReference type="EMBL" id="CP036455">
    <property type="protein sequence ID" value="QBI56075.1"/>
    <property type="molecule type" value="Genomic_DNA"/>
</dbReference>
<dbReference type="InterPro" id="IPR005528">
    <property type="entry name" value="ChpA-H"/>
</dbReference>